<gene>
    <name evidence="1" type="ORF">K8V81_08780</name>
</gene>
<evidence type="ECO:0000313" key="2">
    <source>
        <dbReference type="Proteomes" id="UP000742460"/>
    </source>
</evidence>
<evidence type="ECO:0000313" key="1">
    <source>
        <dbReference type="EMBL" id="HJG91808.1"/>
    </source>
</evidence>
<dbReference type="EMBL" id="DYUE01000205">
    <property type="protein sequence ID" value="HJG91808.1"/>
    <property type="molecule type" value="Genomic_DNA"/>
</dbReference>
<protein>
    <submittedName>
        <fullName evidence="1">Uncharacterized protein</fullName>
    </submittedName>
</protein>
<name>A0A921SXF6_9MICO</name>
<accession>A0A921SXF6</accession>
<dbReference type="AlphaFoldDB" id="A0A921SXF6"/>
<reference evidence="1" key="2">
    <citation type="submission" date="2021-09" db="EMBL/GenBank/DDBJ databases">
        <authorList>
            <person name="Gilroy R."/>
        </authorList>
    </citation>
    <scope>NUCLEOTIDE SEQUENCE</scope>
    <source>
        <strain evidence="1">ChiGjej5B5-22894</strain>
    </source>
</reference>
<comment type="caution">
    <text evidence="1">The sequence shown here is derived from an EMBL/GenBank/DDBJ whole genome shotgun (WGS) entry which is preliminary data.</text>
</comment>
<organism evidence="1 2">
    <name type="scientific">Brachybacterium massiliense</name>
    <dbReference type="NCBI Taxonomy" id="1755098"/>
    <lineage>
        <taxon>Bacteria</taxon>
        <taxon>Bacillati</taxon>
        <taxon>Actinomycetota</taxon>
        <taxon>Actinomycetes</taxon>
        <taxon>Micrococcales</taxon>
        <taxon>Dermabacteraceae</taxon>
        <taxon>Brachybacterium</taxon>
    </lineage>
</organism>
<proteinExistence type="predicted"/>
<sequence>MSTAPEIDALIPDYVLDLATKDLDYLDEHGWVPWAWSVLAGAGEVTARIDEDAEDYPSHLLSLAGLGHLFALFREVLDLGDASAEPALELVGPVRPHLTEIEIGRYGERRGIWDRQDPETADGLVREATSARAEELRGRLVEIVGEARLFTSLAITRLPELAGGDETSGWQGGPVSEAAIDAFVIDAVNGDPSSSATRAYAWLSGDLDLG</sequence>
<dbReference type="Proteomes" id="UP000742460">
    <property type="component" value="Unassembled WGS sequence"/>
</dbReference>
<reference evidence="1" key="1">
    <citation type="journal article" date="2021" name="PeerJ">
        <title>Extensive microbial diversity within the chicken gut microbiome revealed by metagenomics and culture.</title>
        <authorList>
            <person name="Gilroy R."/>
            <person name="Ravi A."/>
            <person name="Getino M."/>
            <person name="Pursley I."/>
            <person name="Horton D.L."/>
            <person name="Alikhan N.F."/>
            <person name="Baker D."/>
            <person name="Gharbi K."/>
            <person name="Hall N."/>
            <person name="Watson M."/>
            <person name="Adriaenssens E.M."/>
            <person name="Foster-Nyarko E."/>
            <person name="Jarju S."/>
            <person name="Secka A."/>
            <person name="Antonio M."/>
            <person name="Oren A."/>
            <person name="Chaudhuri R.R."/>
            <person name="La Ragione R."/>
            <person name="Hildebrand F."/>
            <person name="Pallen M.J."/>
        </authorList>
    </citation>
    <scope>NUCLEOTIDE SEQUENCE</scope>
    <source>
        <strain evidence="1">ChiGjej5B5-22894</strain>
    </source>
</reference>